<keyword evidence="4" id="KW-1185">Reference proteome</keyword>
<dbReference type="AlphaFoldDB" id="A0AAN6YLY6"/>
<comment type="caution">
    <text evidence="3">The sequence shown here is derived from an EMBL/GenBank/DDBJ whole genome shotgun (WGS) entry which is preliminary data.</text>
</comment>
<evidence type="ECO:0000313" key="4">
    <source>
        <dbReference type="Proteomes" id="UP001301958"/>
    </source>
</evidence>
<reference evidence="3" key="2">
    <citation type="submission" date="2023-05" db="EMBL/GenBank/DDBJ databases">
        <authorList>
            <consortium name="Lawrence Berkeley National Laboratory"/>
            <person name="Steindorff A."/>
            <person name="Hensen N."/>
            <person name="Bonometti L."/>
            <person name="Westerberg I."/>
            <person name="Brannstrom I.O."/>
            <person name="Guillou S."/>
            <person name="Cros-Aarteil S."/>
            <person name="Calhoun S."/>
            <person name="Haridas S."/>
            <person name="Kuo A."/>
            <person name="Mondo S."/>
            <person name="Pangilinan J."/>
            <person name="Riley R."/>
            <person name="Labutti K."/>
            <person name="Andreopoulos B."/>
            <person name="Lipzen A."/>
            <person name="Chen C."/>
            <person name="Yanf M."/>
            <person name="Daum C."/>
            <person name="Ng V."/>
            <person name="Clum A."/>
            <person name="Ohm R."/>
            <person name="Martin F."/>
            <person name="Silar P."/>
            <person name="Natvig D."/>
            <person name="Lalanne C."/>
            <person name="Gautier V."/>
            <person name="Ament-Velasquez S.L."/>
            <person name="Kruys A."/>
            <person name="Hutchinson M.I."/>
            <person name="Powell A.J."/>
            <person name="Barry K."/>
            <person name="Miller A.N."/>
            <person name="Grigoriev I.V."/>
            <person name="Debuchy R."/>
            <person name="Gladieux P."/>
            <person name="Thoren M.H."/>
            <person name="Johannesson H."/>
        </authorList>
    </citation>
    <scope>NUCLEOTIDE SEQUENCE</scope>
    <source>
        <strain evidence="3">CBS 990.96</strain>
    </source>
</reference>
<evidence type="ECO:0000313" key="3">
    <source>
        <dbReference type="EMBL" id="KAK4221171.1"/>
    </source>
</evidence>
<keyword evidence="2" id="KW-0812">Transmembrane</keyword>
<dbReference type="Proteomes" id="UP001301958">
    <property type="component" value="Unassembled WGS sequence"/>
</dbReference>
<evidence type="ECO:0000256" key="1">
    <source>
        <dbReference type="SAM" id="MobiDB-lite"/>
    </source>
</evidence>
<sequence length="416" mass="46586">MMGTRQDLPDNSKMSYSEEPLNLQCLQQSVLDSPLNESTKTTISEALWDHDTPTTTAQRLHTSKAHINLSPYFHYYTKKCQHALHDGGRHVATRTHADIISCATLLKNDVPRSEIHAALYSKLTSAHPNADEMISNSIDLCASLLLMTNFGSYSYGFSGKTCLSWPSPPQAQSHPQFGPPQPPPESQPLGSFVHTYFTPEPRLTPSPLKDHIKLEKIFKASNLSRIANLSITWTDNLADHLRLTDDDTRVHIFHHASFLQAQTESTTCLFPPGLVQETLKTLALLFPSSDRETKQWLDGVVASPGKRGADNGEAAEIDMRITQCGRLKTDDRQIDCFSFWRDRLVMLKQVFDEAQPKKIRQWWYDSRNGVQWYTFWVAVMVLVLTVVFGLIQSVEGALQVYASFKGMPHGGDGGGG</sequence>
<protein>
    <submittedName>
        <fullName evidence="3">Uncharacterized protein</fullName>
    </submittedName>
</protein>
<feature type="region of interest" description="Disordered" evidence="1">
    <location>
        <begin position="167"/>
        <end position="189"/>
    </location>
</feature>
<evidence type="ECO:0000256" key="2">
    <source>
        <dbReference type="SAM" id="Phobius"/>
    </source>
</evidence>
<keyword evidence="2" id="KW-1133">Transmembrane helix</keyword>
<proteinExistence type="predicted"/>
<keyword evidence="2" id="KW-0472">Membrane</keyword>
<organism evidence="3 4">
    <name type="scientific">Podospora fimiseda</name>
    <dbReference type="NCBI Taxonomy" id="252190"/>
    <lineage>
        <taxon>Eukaryota</taxon>
        <taxon>Fungi</taxon>
        <taxon>Dikarya</taxon>
        <taxon>Ascomycota</taxon>
        <taxon>Pezizomycotina</taxon>
        <taxon>Sordariomycetes</taxon>
        <taxon>Sordariomycetidae</taxon>
        <taxon>Sordariales</taxon>
        <taxon>Podosporaceae</taxon>
        <taxon>Podospora</taxon>
    </lineage>
</organism>
<feature type="transmembrane region" description="Helical" evidence="2">
    <location>
        <begin position="370"/>
        <end position="391"/>
    </location>
</feature>
<dbReference type="EMBL" id="MU865577">
    <property type="protein sequence ID" value="KAK4221171.1"/>
    <property type="molecule type" value="Genomic_DNA"/>
</dbReference>
<reference evidence="3" key="1">
    <citation type="journal article" date="2023" name="Mol. Phylogenet. Evol.">
        <title>Genome-scale phylogeny and comparative genomics of the fungal order Sordariales.</title>
        <authorList>
            <person name="Hensen N."/>
            <person name="Bonometti L."/>
            <person name="Westerberg I."/>
            <person name="Brannstrom I.O."/>
            <person name="Guillou S."/>
            <person name="Cros-Aarteil S."/>
            <person name="Calhoun S."/>
            <person name="Haridas S."/>
            <person name="Kuo A."/>
            <person name="Mondo S."/>
            <person name="Pangilinan J."/>
            <person name="Riley R."/>
            <person name="LaButti K."/>
            <person name="Andreopoulos B."/>
            <person name="Lipzen A."/>
            <person name="Chen C."/>
            <person name="Yan M."/>
            <person name="Daum C."/>
            <person name="Ng V."/>
            <person name="Clum A."/>
            <person name="Steindorff A."/>
            <person name="Ohm R.A."/>
            <person name="Martin F."/>
            <person name="Silar P."/>
            <person name="Natvig D.O."/>
            <person name="Lalanne C."/>
            <person name="Gautier V."/>
            <person name="Ament-Velasquez S.L."/>
            <person name="Kruys A."/>
            <person name="Hutchinson M.I."/>
            <person name="Powell A.J."/>
            <person name="Barry K."/>
            <person name="Miller A.N."/>
            <person name="Grigoriev I.V."/>
            <person name="Debuchy R."/>
            <person name="Gladieux P."/>
            <person name="Hiltunen Thoren M."/>
            <person name="Johannesson H."/>
        </authorList>
    </citation>
    <scope>NUCLEOTIDE SEQUENCE</scope>
    <source>
        <strain evidence="3">CBS 990.96</strain>
    </source>
</reference>
<gene>
    <name evidence="3" type="ORF">QBC38DRAFT_492589</name>
</gene>
<accession>A0AAN6YLY6</accession>
<feature type="compositionally biased region" description="Pro residues" evidence="1">
    <location>
        <begin position="177"/>
        <end position="186"/>
    </location>
</feature>
<name>A0AAN6YLY6_9PEZI</name>